<sequence length="162" mass="18373">MRSLLLICCALLTMNAMAADDIRAKLLAFNPLNGTLESSRSFTTVESAFNQDNHCILVSKSTTFAKADKAFENENVMTIDFTNIPIQEMYAAHRDGGSWLNVKYQVHATLTRSLIHYNVISASMPGMVYERDDDYFIFMFNELEQVTQAQQLLIDIITECQK</sequence>
<protein>
    <submittedName>
        <fullName evidence="1">Uncharacterized protein</fullName>
    </submittedName>
</protein>
<organism evidence="1">
    <name type="scientific">hydrothermal vent metagenome</name>
    <dbReference type="NCBI Taxonomy" id="652676"/>
    <lineage>
        <taxon>unclassified sequences</taxon>
        <taxon>metagenomes</taxon>
        <taxon>ecological metagenomes</taxon>
    </lineage>
</organism>
<gene>
    <name evidence="1" type="ORF">MNBD_GAMMA17-151</name>
</gene>
<proteinExistence type="predicted"/>
<dbReference type="AlphaFoldDB" id="A0A3B0ZN22"/>
<reference evidence="1" key="1">
    <citation type="submission" date="2018-06" db="EMBL/GenBank/DDBJ databases">
        <authorList>
            <person name="Zhirakovskaya E."/>
        </authorList>
    </citation>
    <scope>NUCLEOTIDE SEQUENCE</scope>
</reference>
<evidence type="ECO:0000313" key="1">
    <source>
        <dbReference type="EMBL" id="VAW87529.1"/>
    </source>
</evidence>
<accession>A0A3B0ZN22</accession>
<name>A0A3B0ZN22_9ZZZZ</name>
<dbReference type="EMBL" id="UOFQ01000066">
    <property type="protein sequence ID" value="VAW87529.1"/>
    <property type="molecule type" value="Genomic_DNA"/>
</dbReference>